<evidence type="ECO:0000256" key="4">
    <source>
        <dbReference type="ARBA" id="ARBA00022692"/>
    </source>
</evidence>
<keyword evidence="5" id="KW-0547">Nucleotide-binding</keyword>
<feature type="transmembrane region" description="Helical" evidence="9">
    <location>
        <begin position="67"/>
        <end position="86"/>
    </location>
</feature>
<dbReference type="GO" id="GO:0005524">
    <property type="term" value="F:ATP binding"/>
    <property type="evidence" value="ECO:0007669"/>
    <property type="project" value="UniProtKB-KW"/>
</dbReference>
<keyword evidence="8 9" id="KW-0472">Membrane</keyword>
<dbReference type="GO" id="GO:0015505">
    <property type="term" value="F:uracil:monoatomic cation symporter activity"/>
    <property type="evidence" value="ECO:0007669"/>
    <property type="project" value="TreeGrafter"/>
</dbReference>
<sequence>MDPGTMEHRDKKVCNTREEQLASLNPVPVEDKVGDVTLMLASLFLLGTWPALLTLLEHRGRLPQHTYLDYSMTNLLATVLIAVAFGQPGESRPAMSSFFTQLSQHGIAWNLPPSPPSPCDFQLAVQNSGASSCADLRCQSLHQDNGASSSKGMSTTAKIALIGLLIAATALALSDAKATATSDADALANLEQRWALVNGKWQLLHGQWIADIARIAVAVEACHH</sequence>
<dbReference type="PANTHER" id="PTHR31081:SF8">
    <property type="entry name" value="OS12G0503300 PROTEIN"/>
    <property type="match status" value="1"/>
</dbReference>
<evidence type="ECO:0000256" key="2">
    <source>
        <dbReference type="ARBA" id="ARBA00005931"/>
    </source>
</evidence>
<gene>
    <name evidence="10" type="ORF">HU200_057194</name>
</gene>
<proteinExistence type="inferred from homology"/>
<dbReference type="InterPro" id="IPR009834">
    <property type="entry name" value="Ureide_permease"/>
</dbReference>
<evidence type="ECO:0000313" key="11">
    <source>
        <dbReference type="Proteomes" id="UP000636709"/>
    </source>
</evidence>
<comment type="similarity">
    <text evidence="2">Belongs to the plant ureide permease (TC 2.A.7.19) family.</text>
</comment>
<accession>A0A835AQ46</accession>
<dbReference type="PANTHER" id="PTHR31081">
    <property type="entry name" value="UREIDE PERMEASE 1-RELATED-RELATED"/>
    <property type="match status" value="1"/>
</dbReference>
<evidence type="ECO:0000256" key="9">
    <source>
        <dbReference type="SAM" id="Phobius"/>
    </source>
</evidence>
<evidence type="ECO:0000256" key="5">
    <source>
        <dbReference type="ARBA" id="ARBA00022741"/>
    </source>
</evidence>
<dbReference type="Proteomes" id="UP000636709">
    <property type="component" value="Unassembled WGS sequence"/>
</dbReference>
<keyword evidence="11" id="KW-1185">Reference proteome</keyword>
<name>A0A835AQ46_9POAL</name>
<keyword evidence="3" id="KW-0813">Transport</keyword>
<evidence type="ECO:0000256" key="8">
    <source>
        <dbReference type="ARBA" id="ARBA00023136"/>
    </source>
</evidence>
<dbReference type="GO" id="GO:0005274">
    <property type="term" value="F:allantoin:proton symporter activity"/>
    <property type="evidence" value="ECO:0007669"/>
    <property type="project" value="TreeGrafter"/>
</dbReference>
<dbReference type="InterPro" id="IPR030189">
    <property type="entry name" value="UPS_plant"/>
</dbReference>
<evidence type="ECO:0000256" key="6">
    <source>
        <dbReference type="ARBA" id="ARBA00022840"/>
    </source>
</evidence>
<organism evidence="10 11">
    <name type="scientific">Digitaria exilis</name>
    <dbReference type="NCBI Taxonomy" id="1010633"/>
    <lineage>
        <taxon>Eukaryota</taxon>
        <taxon>Viridiplantae</taxon>
        <taxon>Streptophyta</taxon>
        <taxon>Embryophyta</taxon>
        <taxon>Tracheophyta</taxon>
        <taxon>Spermatophyta</taxon>
        <taxon>Magnoliopsida</taxon>
        <taxon>Liliopsida</taxon>
        <taxon>Poales</taxon>
        <taxon>Poaceae</taxon>
        <taxon>PACMAD clade</taxon>
        <taxon>Panicoideae</taxon>
        <taxon>Panicodae</taxon>
        <taxon>Paniceae</taxon>
        <taxon>Anthephorinae</taxon>
        <taxon>Digitaria</taxon>
    </lineage>
</organism>
<dbReference type="EMBL" id="JACEFO010002416">
    <property type="protein sequence ID" value="KAF8661091.1"/>
    <property type="molecule type" value="Genomic_DNA"/>
</dbReference>
<evidence type="ECO:0000313" key="10">
    <source>
        <dbReference type="EMBL" id="KAF8661091.1"/>
    </source>
</evidence>
<evidence type="ECO:0000256" key="1">
    <source>
        <dbReference type="ARBA" id="ARBA00004141"/>
    </source>
</evidence>
<dbReference type="AlphaFoldDB" id="A0A835AQ46"/>
<comment type="caution">
    <text evidence="10">The sequence shown here is derived from an EMBL/GenBank/DDBJ whole genome shotgun (WGS) entry which is preliminary data.</text>
</comment>
<keyword evidence="4 9" id="KW-0812">Transmembrane</keyword>
<protein>
    <submittedName>
        <fullName evidence="10">Uncharacterized protein</fullName>
    </submittedName>
</protein>
<feature type="transmembrane region" description="Helical" evidence="9">
    <location>
        <begin position="36"/>
        <end position="55"/>
    </location>
</feature>
<feature type="transmembrane region" description="Helical" evidence="9">
    <location>
        <begin position="155"/>
        <end position="173"/>
    </location>
</feature>
<keyword evidence="7 9" id="KW-1133">Transmembrane helix</keyword>
<reference evidence="10" key="1">
    <citation type="submission" date="2020-07" db="EMBL/GenBank/DDBJ databases">
        <title>Genome sequence and genetic diversity analysis of an under-domesticated orphan crop, white fonio (Digitaria exilis).</title>
        <authorList>
            <person name="Bennetzen J.L."/>
            <person name="Chen S."/>
            <person name="Ma X."/>
            <person name="Wang X."/>
            <person name="Yssel A.E.J."/>
            <person name="Chaluvadi S.R."/>
            <person name="Johnson M."/>
            <person name="Gangashetty P."/>
            <person name="Hamidou F."/>
            <person name="Sanogo M.D."/>
            <person name="Zwaenepoel A."/>
            <person name="Wallace J."/>
            <person name="Van De Peer Y."/>
            <person name="Van Deynze A."/>
        </authorList>
    </citation>
    <scope>NUCLEOTIDE SEQUENCE</scope>
    <source>
        <tissue evidence="10">Leaves</tissue>
    </source>
</reference>
<dbReference type="GO" id="GO:0016020">
    <property type="term" value="C:membrane"/>
    <property type="evidence" value="ECO:0007669"/>
    <property type="project" value="UniProtKB-SubCell"/>
</dbReference>
<comment type="subcellular location">
    <subcellularLocation>
        <location evidence="1">Membrane</location>
        <topology evidence="1">Multi-pass membrane protein</topology>
    </subcellularLocation>
</comment>
<evidence type="ECO:0000256" key="7">
    <source>
        <dbReference type="ARBA" id="ARBA00022989"/>
    </source>
</evidence>
<keyword evidence="6" id="KW-0067">ATP-binding</keyword>
<evidence type="ECO:0000256" key="3">
    <source>
        <dbReference type="ARBA" id="ARBA00022448"/>
    </source>
</evidence>
<dbReference type="Pfam" id="PF07168">
    <property type="entry name" value="Ureide_permease"/>
    <property type="match status" value="1"/>
</dbReference>